<dbReference type="PANTHER" id="PTHR31157">
    <property type="entry name" value="SCP DOMAIN-CONTAINING PROTEIN"/>
    <property type="match status" value="1"/>
</dbReference>
<sequence length="233" mass="25241">MTVKRLGGLMASLLAGLLICAGPVLAGETVQKLDPNADAAVAALFGTAAPPVEKSPTEKYRRVNTVVKSPALSDTLLRTPKTAYTIDDQARAYALSVLDMVNAERGRAGCPALALSENLMQAAQRQSLSMAQQDYFYHYTADGVKLKNRVDDSGYLYTLLGENIGAGQATPAQIVDNWMHSPGHRANILNCAYEDIGIGFVYQADDTPIDGQALPYKYYWTQVFGRHIKIAGR</sequence>
<protein>
    <submittedName>
        <fullName evidence="3">CAP domain-containing protein</fullName>
    </submittedName>
</protein>
<dbReference type="InterPro" id="IPR035940">
    <property type="entry name" value="CAP_sf"/>
</dbReference>
<dbReference type="EMBL" id="JAQQKX010000007">
    <property type="protein sequence ID" value="MDC7683705.1"/>
    <property type="molecule type" value="Genomic_DNA"/>
</dbReference>
<dbReference type="Pfam" id="PF00188">
    <property type="entry name" value="CAP"/>
    <property type="match status" value="1"/>
</dbReference>
<evidence type="ECO:0000256" key="1">
    <source>
        <dbReference type="SAM" id="SignalP"/>
    </source>
</evidence>
<evidence type="ECO:0000259" key="2">
    <source>
        <dbReference type="Pfam" id="PF00188"/>
    </source>
</evidence>
<dbReference type="Gene3D" id="3.40.33.10">
    <property type="entry name" value="CAP"/>
    <property type="match status" value="1"/>
</dbReference>
<dbReference type="Proteomes" id="UP001214854">
    <property type="component" value="Unassembled WGS sequence"/>
</dbReference>
<feature type="domain" description="SCP" evidence="2">
    <location>
        <begin position="98"/>
        <end position="224"/>
    </location>
</feature>
<dbReference type="PANTHER" id="PTHR31157:SF1">
    <property type="entry name" value="SCP DOMAIN-CONTAINING PROTEIN"/>
    <property type="match status" value="1"/>
</dbReference>
<dbReference type="RefSeq" id="WP_272748169.1">
    <property type="nucleotide sequence ID" value="NZ_JAQQKX010000007.1"/>
</dbReference>
<evidence type="ECO:0000313" key="4">
    <source>
        <dbReference type="Proteomes" id="UP001214854"/>
    </source>
</evidence>
<gene>
    <name evidence="3" type="ORF">PQU92_10480</name>
</gene>
<accession>A0ABT5HV36</accession>
<dbReference type="CDD" id="cd05379">
    <property type="entry name" value="CAP_bacterial"/>
    <property type="match status" value="1"/>
</dbReference>
<comment type="caution">
    <text evidence="3">The sequence shown here is derived from an EMBL/GenBank/DDBJ whole genome shotgun (WGS) entry which is preliminary data.</text>
</comment>
<keyword evidence="1" id="KW-0732">Signal</keyword>
<name>A0ABT5HV36_9CAUL</name>
<dbReference type="InterPro" id="IPR014044">
    <property type="entry name" value="CAP_dom"/>
</dbReference>
<keyword evidence="4" id="KW-1185">Reference proteome</keyword>
<feature type="signal peptide" evidence="1">
    <location>
        <begin position="1"/>
        <end position="26"/>
    </location>
</feature>
<reference evidence="3 4" key="1">
    <citation type="submission" date="2023-01" db="EMBL/GenBank/DDBJ databases">
        <title>Novel species of the genus Asticcacaulis isolated from rivers.</title>
        <authorList>
            <person name="Lu H."/>
        </authorList>
    </citation>
    <scope>NUCLEOTIDE SEQUENCE [LARGE SCALE GENOMIC DNA]</scope>
    <source>
        <strain evidence="3 4">BYS171W</strain>
    </source>
</reference>
<feature type="chain" id="PRO_5046475473" evidence="1">
    <location>
        <begin position="27"/>
        <end position="233"/>
    </location>
</feature>
<dbReference type="SUPFAM" id="SSF55797">
    <property type="entry name" value="PR-1-like"/>
    <property type="match status" value="1"/>
</dbReference>
<evidence type="ECO:0000313" key="3">
    <source>
        <dbReference type="EMBL" id="MDC7683705.1"/>
    </source>
</evidence>
<organism evidence="3 4">
    <name type="scientific">Asticcacaulis aquaticus</name>
    <dbReference type="NCBI Taxonomy" id="2984212"/>
    <lineage>
        <taxon>Bacteria</taxon>
        <taxon>Pseudomonadati</taxon>
        <taxon>Pseudomonadota</taxon>
        <taxon>Alphaproteobacteria</taxon>
        <taxon>Caulobacterales</taxon>
        <taxon>Caulobacteraceae</taxon>
        <taxon>Asticcacaulis</taxon>
    </lineage>
</organism>
<proteinExistence type="predicted"/>